<dbReference type="InterPro" id="IPR021133">
    <property type="entry name" value="HEAT_type_2"/>
</dbReference>
<dbReference type="SUPFAM" id="SSF48371">
    <property type="entry name" value="ARM repeat"/>
    <property type="match status" value="3"/>
</dbReference>
<proteinExistence type="predicted"/>
<dbReference type="GO" id="GO:0016491">
    <property type="term" value="F:oxidoreductase activity"/>
    <property type="evidence" value="ECO:0007669"/>
    <property type="project" value="TreeGrafter"/>
</dbReference>
<dbReference type="PANTHER" id="PTHR12697">
    <property type="entry name" value="PBS LYASE HEAT-LIKE PROTEIN"/>
    <property type="match status" value="1"/>
</dbReference>
<reference evidence="4 5" key="1">
    <citation type="submission" date="2016-11" db="EMBL/GenBank/DDBJ databases">
        <title>Draft Genome Sequences of Nine Cyanobacterial Strains from Diverse Habitats.</title>
        <authorList>
            <person name="Zhu T."/>
            <person name="Hou S."/>
            <person name="Lu X."/>
            <person name="Hess W.R."/>
        </authorList>
    </citation>
    <scope>NUCLEOTIDE SEQUENCE [LARGE SCALE GENOMIC DNA]</scope>
    <source>
        <strain evidence="4 5">IAM M-71</strain>
    </source>
</reference>
<evidence type="ECO:0000256" key="1">
    <source>
        <dbReference type="ARBA" id="ARBA00022549"/>
    </source>
</evidence>
<dbReference type="PANTHER" id="PTHR12697:SF5">
    <property type="entry name" value="DEOXYHYPUSINE HYDROXYLASE"/>
    <property type="match status" value="1"/>
</dbReference>
<sequence>MNNEPKISIFTTDTDLVVSSWDNWLTKATGLSEEIARGKSLAELIPSFVDSGMSGHFQRVLQHGIIETLPQKVYPYLFECPPNIASNHFQKMQQQVTIAPLKQKGEIIGIIVTIEDITANLEQGLNLTAQLESPEENLRLVAVQNLLRANVTEPEQMLVKALGDPSWRVRRAAVDGLAAISGSTLATSLLRNLQEEHRNPSVLNGVLQVLAHGKVDILPALIDCLNSEDPDLRIYAALALGEQKDSRAIPALRVAVQDSNSNVQYHAIDALGHLQALDAVEDLVSIACGGDFFLAFPALDALKSISLAESNSPKFAFVSTKLLPLLEDELLVTAVIDTLAFLGDASVVPAIAALLNQPEPPVSNIVHALGVLHDRYENAYHEGGYITDLALAAITNKGIDNLLANVHDAKPEELRSIVLLLGRSVGNQETARALTRLLGEERVRSTVIEALVRYGKRVTNLLIEQLSSEDVDVQKAVVITLGRIGDPEAVPALTQLLVQSEVDSTNNVQELSNPPELMVATANSLAQIGDRRAFDTLLSLIGHRDSAVRLAVVAALNSLGHPDMLDRMITLLQDTDAYVRESAVKIAGYFAFNECVNLLLERCQDPAEDVRKAAIELIPYLENAPVLPTLINALERETPKVRAAAARALGQMDCTLAYTHLLKALRDKDPWVRYYAARTIGWNGYSEAIEVLAELADKDPSTLVRIATVEALGQIGGSRVVSYLAPIIEDTNASNDLVRAALNALGQVGHPNSLPPLLSALRSEDLFRRVCAVKALGKRGGQDVESILQDLAATEADVTVVFAAIDALAQLATPEAIASLLELTTNPSRSEACIIALANLGETQVEAIGAGLYHFNLEVRCATVEVLTRLRCPRASELLITALDDREQIVRLAAVSGLEHLGNRYAERKIAIMAHTDPDPIVRQAAQKALG</sequence>
<evidence type="ECO:0000313" key="4">
    <source>
        <dbReference type="EMBL" id="OKH36620.1"/>
    </source>
</evidence>
<comment type="caution">
    <text evidence="4">The sequence shown here is derived from an EMBL/GenBank/DDBJ whole genome shotgun (WGS) entry which is preliminary data.</text>
</comment>
<dbReference type="InterPro" id="IPR016024">
    <property type="entry name" value="ARM-type_fold"/>
</dbReference>
<comment type="function">
    <text evidence="3">Catalyzes the hydroxylation of the N(6)-(4-aminobutyl)-L-lysine intermediate produced by deoxyhypusine synthase/DHPS on a critical lysine of the eukaryotic translation initiation factor 5A/eIF-5A. This is the second step of the post-translational modification of that lysine into an unusual amino acid residue named hypusine. Hypusination is unique to mature eIF-5A factor and is essential for its function.</text>
</comment>
<gene>
    <name evidence="4" type="ORF">NIES2119_16455</name>
</gene>
<dbReference type="InterPro" id="IPR011989">
    <property type="entry name" value="ARM-like"/>
</dbReference>
<dbReference type="InterPro" id="IPR004155">
    <property type="entry name" value="PBS_lyase_HEAT"/>
</dbReference>
<dbReference type="SMART" id="SM00567">
    <property type="entry name" value="EZ_HEAT"/>
    <property type="match status" value="17"/>
</dbReference>
<dbReference type="RefSeq" id="WP_073594584.1">
    <property type="nucleotide sequence ID" value="NZ_MRCE01000015.1"/>
</dbReference>
<evidence type="ECO:0000256" key="3">
    <source>
        <dbReference type="ARBA" id="ARBA00045876"/>
    </source>
</evidence>
<dbReference type="SUPFAM" id="SSF55785">
    <property type="entry name" value="PYP-like sensor domain (PAS domain)"/>
    <property type="match status" value="1"/>
</dbReference>
<dbReference type="Proteomes" id="UP000185860">
    <property type="component" value="Unassembled WGS sequence"/>
</dbReference>
<evidence type="ECO:0000313" key="5">
    <source>
        <dbReference type="Proteomes" id="UP000185860"/>
    </source>
</evidence>
<dbReference type="Gene3D" id="3.30.450.20">
    <property type="entry name" value="PAS domain"/>
    <property type="match status" value="1"/>
</dbReference>
<protein>
    <submittedName>
        <fullName evidence="4">Uncharacterized protein</fullName>
    </submittedName>
</protein>
<dbReference type="PROSITE" id="PS50077">
    <property type="entry name" value="HEAT_REPEAT"/>
    <property type="match status" value="1"/>
</dbReference>
<dbReference type="EMBL" id="MRCE01000015">
    <property type="protein sequence ID" value="OKH36620.1"/>
    <property type="molecule type" value="Genomic_DNA"/>
</dbReference>
<dbReference type="InterPro" id="IPR035965">
    <property type="entry name" value="PAS-like_dom_sf"/>
</dbReference>
<dbReference type="OrthoDB" id="438127at2"/>
<dbReference type="STRING" id="454136.NIES2119_16455"/>
<dbReference type="Gene3D" id="1.25.10.10">
    <property type="entry name" value="Leucine-rich Repeat Variant"/>
    <property type="match status" value="6"/>
</dbReference>
<dbReference type="AlphaFoldDB" id="A0A1U7IHR3"/>
<name>A0A1U7IHR3_9CYAN</name>
<accession>A0A1U7IHR3</accession>
<dbReference type="Pfam" id="PF13646">
    <property type="entry name" value="HEAT_2"/>
    <property type="match status" value="7"/>
</dbReference>
<evidence type="ECO:0000256" key="2">
    <source>
        <dbReference type="ARBA" id="ARBA00022738"/>
    </source>
</evidence>
<organism evidence="4 5">
    <name type="scientific">[Phormidium ambiguum] IAM M-71</name>
    <dbReference type="NCBI Taxonomy" id="454136"/>
    <lineage>
        <taxon>Bacteria</taxon>
        <taxon>Bacillati</taxon>
        <taxon>Cyanobacteriota</taxon>
        <taxon>Cyanophyceae</taxon>
        <taxon>Oscillatoriophycideae</taxon>
        <taxon>Aerosakkonematales</taxon>
        <taxon>Aerosakkonemataceae</taxon>
        <taxon>Floridanema</taxon>
    </lineage>
</organism>
<keyword evidence="2" id="KW-0605">Phycobilisome</keyword>
<dbReference type="GO" id="GO:0030089">
    <property type="term" value="C:phycobilisome"/>
    <property type="evidence" value="ECO:0007669"/>
    <property type="project" value="UniProtKB-KW"/>
</dbReference>
<keyword evidence="1" id="KW-0042">Antenna complex</keyword>